<feature type="transmembrane region" description="Helical" evidence="2">
    <location>
        <begin position="46"/>
        <end position="67"/>
    </location>
</feature>
<evidence type="ECO:0000256" key="2">
    <source>
        <dbReference type="SAM" id="Phobius"/>
    </source>
</evidence>
<dbReference type="GeneID" id="109473986"/>
<keyword evidence="2" id="KW-0812">Transmembrane</keyword>
<evidence type="ECO:0000256" key="1">
    <source>
        <dbReference type="SAM" id="MobiDB-lite"/>
    </source>
</evidence>
<dbReference type="Pfam" id="PF16041">
    <property type="entry name" value="APD1-4_M"/>
    <property type="match status" value="1"/>
</dbReference>
<dbReference type="InterPro" id="IPR032010">
    <property type="entry name" value="APD1-4_M"/>
</dbReference>
<dbReference type="AlphaFoldDB" id="A0A6P4YZK7"/>
<accession>A0A6P4YZK7</accession>
<evidence type="ECO:0000313" key="5">
    <source>
        <dbReference type="RefSeq" id="XP_019629738.1"/>
    </source>
</evidence>
<name>A0A6P4YZK7_BRABE</name>
<keyword evidence="2" id="KW-1133">Transmembrane helix</keyword>
<reference evidence="5" key="1">
    <citation type="submission" date="2025-08" db="UniProtKB">
        <authorList>
            <consortium name="RefSeq"/>
        </authorList>
    </citation>
    <scope>IDENTIFICATION</scope>
    <source>
        <tissue evidence="5">Gonad</tissue>
    </source>
</reference>
<dbReference type="OrthoDB" id="6435218at2759"/>
<gene>
    <name evidence="5" type="primary">LOC109473986</name>
</gene>
<keyword evidence="4" id="KW-1185">Reference proteome</keyword>
<organism evidence="4 5">
    <name type="scientific">Branchiostoma belcheri</name>
    <name type="common">Amphioxus</name>
    <dbReference type="NCBI Taxonomy" id="7741"/>
    <lineage>
        <taxon>Eukaryota</taxon>
        <taxon>Metazoa</taxon>
        <taxon>Chordata</taxon>
        <taxon>Cephalochordata</taxon>
        <taxon>Leptocardii</taxon>
        <taxon>Amphioxiformes</taxon>
        <taxon>Branchiostomatidae</taxon>
        <taxon>Branchiostoma</taxon>
    </lineage>
</organism>
<dbReference type="Proteomes" id="UP000515135">
    <property type="component" value="Unplaced"/>
</dbReference>
<evidence type="ECO:0000259" key="3">
    <source>
        <dbReference type="Pfam" id="PF16041"/>
    </source>
</evidence>
<feature type="domain" description="E3 ubiquitin-protein ligase APD1-4 middle" evidence="3">
    <location>
        <begin position="220"/>
        <end position="310"/>
    </location>
</feature>
<protein>
    <submittedName>
        <fullName evidence="5">Uncharacterized protein LOC109473986</fullName>
    </submittedName>
</protein>
<dbReference type="KEGG" id="bbel:109473986"/>
<dbReference type="PANTHER" id="PTHR39077">
    <property type="entry name" value="DUF4793 DOMAIN-CONTAINING PROTEIN"/>
    <property type="match status" value="1"/>
</dbReference>
<proteinExistence type="predicted"/>
<keyword evidence="2" id="KW-0472">Membrane</keyword>
<dbReference type="RefSeq" id="XP_019629738.1">
    <property type="nucleotide sequence ID" value="XM_019774179.1"/>
</dbReference>
<evidence type="ECO:0000313" key="4">
    <source>
        <dbReference type="Proteomes" id="UP000515135"/>
    </source>
</evidence>
<feature type="region of interest" description="Disordered" evidence="1">
    <location>
        <begin position="356"/>
        <end position="423"/>
    </location>
</feature>
<sequence length="423" mass="47264">MSDSRGPTRGRGHTEITVRDLYGPWFPTCCVKCAERGQGLPWKTKYAIASVVVALNVLLVAVLFRYVGHGDTQVVMSPGDILLMTDNVDTTFCAAQTLTSAGGNTFQASVFPDTPPLNPHATEFSLQYTLSIPPRDYVYWLYHRVPGSSQSKITLHTCLTALEADLYIIDDKDAFDHWKSDVDCDWCTVEDRHYDSSSCDPSDPYKTWPSLTSSLFSEDTYIAYYNPQQIHNVTLSTRLVIKKQNFSGVPKESCSDSTCSLELSYKSKEVVLVEIPFQGTYNNVVSETITSRCVPRISAHIVYFLCLPLGVWVTFSAFVLCLMKINDNIIRTTENADNARVFSRMSNEEGSERIRLVEDRDMSRPPRVARAYGRHRGSNDRSPSNSSPVPPPPSYQDVVGQPLPETGRAESTGPPSYEECMTK</sequence>
<dbReference type="PANTHER" id="PTHR39077:SF1">
    <property type="entry name" value="E3 UBIQUITIN-PROTEIN LIGASE APD1-4 MIDDLE DOMAIN-CONTAINING PROTEIN"/>
    <property type="match status" value="1"/>
</dbReference>
<feature type="transmembrane region" description="Helical" evidence="2">
    <location>
        <begin position="301"/>
        <end position="323"/>
    </location>
</feature>